<name>A0A0D2AG67_9PEZI</name>
<dbReference type="STRING" id="253628.A0A0D2AG67"/>
<proteinExistence type="predicted"/>
<keyword evidence="2" id="KW-1185">Reference proteome</keyword>
<accession>A0A0D2AG67</accession>
<dbReference type="HOGENOM" id="CLU_053718_0_0_1"/>
<gene>
    <name evidence="1" type="ORF">PV09_03374</name>
</gene>
<evidence type="ECO:0008006" key="3">
    <source>
        <dbReference type="Google" id="ProtNLM"/>
    </source>
</evidence>
<dbReference type="VEuPathDB" id="FungiDB:PV09_03374"/>
<dbReference type="RefSeq" id="XP_016215359.1">
    <property type="nucleotide sequence ID" value="XM_016356566.1"/>
</dbReference>
<sequence>MSDPELPAKDESPSKRHKFGTLLMMRKEGITKGALKSKIALQHAVGLGHRPNVIPEGEAETRGVPRTVHIGWHPVGGVAGKWFAEQTKLGKLITEKIDKYPDPTQHWAVLIGDYAHELWMDEHLDIIYINEKITDQEWHKYEVGHTTFNDEALRQAAEMTIYNMRQIKPAYNLITNNCQNFALAMLEAIQIGKHREFGSTFAIYQRATGKGKIKDLFLEDEPEVPVIIEAEGDVPKPVRKNTVQVAAQVMDENTTKLDMHHSLP</sequence>
<dbReference type="OrthoDB" id="3431913at2759"/>
<reference evidence="1 2" key="1">
    <citation type="submission" date="2015-01" db="EMBL/GenBank/DDBJ databases">
        <title>The Genome Sequence of Ochroconis gallopava CBS43764.</title>
        <authorList>
            <consortium name="The Broad Institute Genomics Platform"/>
            <person name="Cuomo C."/>
            <person name="de Hoog S."/>
            <person name="Gorbushina A."/>
            <person name="Stielow B."/>
            <person name="Teixiera M."/>
            <person name="Abouelleil A."/>
            <person name="Chapman S.B."/>
            <person name="Priest M."/>
            <person name="Young S.K."/>
            <person name="Wortman J."/>
            <person name="Nusbaum C."/>
            <person name="Birren B."/>
        </authorList>
    </citation>
    <scope>NUCLEOTIDE SEQUENCE [LARGE SCALE GENOMIC DNA]</scope>
    <source>
        <strain evidence="1 2">CBS 43764</strain>
    </source>
</reference>
<protein>
    <recommendedName>
        <fullName evidence="3">PPPDE domain-containing protein</fullName>
    </recommendedName>
</protein>
<organism evidence="1 2">
    <name type="scientific">Verruconis gallopava</name>
    <dbReference type="NCBI Taxonomy" id="253628"/>
    <lineage>
        <taxon>Eukaryota</taxon>
        <taxon>Fungi</taxon>
        <taxon>Dikarya</taxon>
        <taxon>Ascomycota</taxon>
        <taxon>Pezizomycotina</taxon>
        <taxon>Dothideomycetes</taxon>
        <taxon>Pleosporomycetidae</taxon>
        <taxon>Venturiales</taxon>
        <taxon>Sympoventuriaceae</taxon>
        <taxon>Verruconis</taxon>
    </lineage>
</organism>
<dbReference type="GeneID" id="27311347"/>
<dbReference type="AlphaFoldDB" id="A0A0D2AG67"/>
<dbReference type="InParanoid" id="A0A0D2AG67"/>
<dbReference type="EMBL" id="KN847537">
    <property type="protein sequence ID" value="KIW05490.1"/>
    <property type="molecule type" value="Genomic_DNA"/>
</dbReference>
<dbReference type="Proteomes" id="UP000053259">
    <property type="component" value="Unassembled WGS sequence"/>
</dbReference>
<evidence type="ECO:0000313" key="1">
    <source>
        <dbReference type="EMBL" id="KIW05490.1"/>
    </source>
</evidence>
<evidence type="ECO:0000313" key="2">
    <source>
        <dbReference type="Proteomes" id="UP000053259"/>
    </source>
</evidence>